<feature type="region of interest" description="Disordered" evidence="7">
    <location>
        <begin position="196"/>
        <end position="216"/>
    </location>
</feature>
<protein>
    <recommendedName>
        <fullName evidence="3 4">Protein GrpE</fullName>
    </recommendedName>
    <alternativeName>
        <fullName evidence="3">HSP-70 cofactor</fullName>
    </alternativeName>
</protein>
<dbReference type="Gene3D" id="2.30.22.10">
    <property type="entry name" value="Head domain of nucleotide exchange factor GrpE"/>
    <property type="match status" value="1"/>
</dbReference>
<dbReference type="AlphaFoldDB" id="A0A9D1DTD8"/>
<proteinExistence type="inferred from homology"/>
<dbReference type="Gene3D" id="3.90.20.20">
    <property type="match status" value="1"/>
</dbReference>
<dbReference type="NCBIfam" id="NF010738">
    <property type="entry name" value="PRK14140.1"/>
    <property type="match status" value="1"/>
</dbReference>
<dbReference type="SUPFAM" id="SSF58014">
    <property type="entry name" value="Coiled-coil domain of nucleotide exchange factor GrpE"/>
    <property type="match status" value="1"/>
</dbReference>
<dbReference type="InterPro" id="IPR013805">
    <property type="entry name" value="GrpE_CC"/>
</dbReference>
<evidence type="ECO:0000256" key="7">
    <source>
        <dbReference type="SAM" id="MobiDB-lite"/>
    </source>
</evidence>
<dbReference type="CDD" id="cd00446">
    <property type="entry name" value="GrpE"/>
    <property type="match status" value="1"/>
</dbReference>
<dbReference type="PANTHER" id="PTHR21237:SF23">
    <property type="entry name" value="GRPE PROTEIN HOMOLOG, MITOCHONDRIAL"/>
    <property type="match status" value="1"/>
</dbReference>
<reference evidence="8" key="1">
    <citation type="submission" date="2020-10" db="EMBL/GenBank/DDBJ databases">
        <authorList>
            <person name="Gilroy R."/>
        </authorList>
    </citation>
    <scope>NUCLEOTIDE SEQUENCE</scope>
    <source>
        <strain evidence="8">CHK184-20233</strain>
    </source>
</reference>
<dbReference type="GO" id="GO:0005737">
    <property type="term" value="C:cytoplasm"/>
    <property type="evidence" value="ECO:0007669"/>
    <property type="project" value="UniProtKB-SubCell"/>
</dbReference>
<evidence type="ECO:0000313" key="8">
    <source>
        <dbReference type="EMBL" id="HIR58740.1"/>
    </source>
</evidence>
<dbReference type="Pfam" id="PF01025">
    <property type="entry name" value="GrpE"/>
    <property type="match status" value="1"/>
</dbReference>
<comment type="function">
    <text evidence="3 4">Participates actively in the response to hyperosmotic and heat shock by preventing the aggregation of stress-denatured proteins, in association with DnaK and GrpE. It is the nucleotide exchange factor for DnaK and may function as a thermosensor. Unfolded proteins bind initially to DnaJ; upon interaction with the DnaJ-bound protein, DnaK hydrolyzes its bound ATP, resulting in the formation of a stable complex. GrpE releases ADP from DnaK; ATP binding to DnaK triggers the release of the substrate protein, thus completing the reaction cycle. Several rounds of ATP-dependent interactions between DnaJ, DnaK and GrpE are required for fully efficient folding.</text>
</comment>
<comment type="subunit">
    <text evidence="3">Homodimer.</text>
</comment>
<keyword evidence="2 3" id="KW-0143">Chaperone</keyword>
<dbReference type="GO" id="GO:0042803">
    <property type="term" value="F:protein homodimerization activity"/>
    <property type="evidence" value="ECO:0007669"/>
    <property type="project" value="InterPro"/>
</dbReference>
<evidence type="ECO:0000256" key="5">
    <source>
        <dbReference type="RuleBase" id="RU004478"/>
    </source>
</evidence>
<evidence type="ECO:0000256" key="2">
    <source>
        <dbReference type="ARBA" id="ARBA00023186"/>
    </source>
</evidence>
<sequence length="216" mass="25682">METKEEEVKVTDEKHECNCKDKEKPCECHDKSKKHDKHHDEIKKLKEELASKDKEIEEYKEKIRYNQAELVNYRKRKEEEVTNRLKYANQDLISELILILDNFERAIRLDDNNLTDELSKFLKGFKMMYASFDDVLKKYGLEEIEAEHKEYDPNTMEALMTDSDKNYKDGEVLEVLLKGYRLKDRVIRPASVRVNKLDDEADNKNNNDDKGEDINE</sequence>
<comment type="caution">
    <text evidence="8">The sequence shown here is derived from an EMBL/GenBank/DDBJ whole genome shotgun (WGS) entry which is preliminary data.</text>
</comment>
<dbReference type="GO" id="GO:0000774">
    <property type="term" value="F:adenyl-nucleotide exchange factor activity"/>
    <property type="evidence" value="ECO:0007669"/>
    <property type="project" value="InterPro"/>
</dbReference>
<evidence type="ECO:0000256" key="1">
    <source>
        <dbReference type="ARBA" id="ARBA00009054"/>
    </source>
</evidence>
<keyword evidence="3 4" id="KW-0346">Stress response</keyword>
<accession>A0A9D1DTD8</accession>
<dbReference type="PRINTS" id="PR00773">
    <property type="entry name" value="GRPEPROTEIN"/>
</dbReference>
<evidence type="ECO:0000313" key="9">
    <source>
        <dbReference type="Proteomes" id="UP000824232"/>
    </source>
</evidence>
<comment type="subcellular location">
    <subcellularLocation>
        <location evidence="3">Cytoplasm</location>
    </subcellularLocation>
</comment>
<feature type="coiled-coil region" evidence="6">
    <location>
        <begin position="28"/>
        <end position="76"/>
    </location>
</feature>
<evidence type="ECO:0000256" key="3">
    <source>
        <dbReference type="HAMAP-Rule" id="MF_01151"/>
    </source>
</evidence>
<evidence type="ECO:0000256" key="6">
    <source>
        <dbReference type="SAM" id="Coils"/>
    </source>
</evidence>
<dbReference type="InterPro" id="IPR009012">
    <property type="entry name" value="GrpE_head"/>
</dbReference>
<name>A0A9D1DTD8_9FIRM</name>
<reference evidence="8" key="2">
    <citation type="journal article" date="2021" name="PeerJ">
        <title>Extensive microbial diversity within the chicken gut microbiome revealed by metagenomics and culture.</title>
        <authorList>
            <person name="Gilroy R."/>
            <person name="Ravi A."/>
            <person name="Getino M."/>
            <person name="Pursley I."/>
            <person name="Horton D.L."/>
            <person name="Alikhan N.F."/>
            <person name="Baker D."/>
            <person name="Gharbi K."/>
            <person name="Hall N."/>
            <person name="Watson M."/>
            <person name="Adriaenssens E.M."/>
            <person name="Foster-Nyarko E."/>
            <person name="Jarju S."/>
            <person name="Secka A."/>
            <person name="Antonio M."/>
            <person name="Oren A."/>
            <person name="Chaudhuri R.R."/>
            <person name="La Ragione R."/>
            <person name="Hildebrand F."/>
            <person name="Pallen M.J."/>
        </authorList>
    </citation>
    <scope>NUCLEOTIDE SEQUENCE</scope>
    <source>
        <strain evidence="8">CHK184-20233</strain>
    </source>
</reference>
<dbReference type="GO" id="GO:0051087">
    <property type="term" value="F:protein-folding chaperone binding"/>
    <property type="evidence" value="ECO:0007669"/>
    <property type="project" value="InterPro"/>
</dbReference>
<evidence type="ECO:0000256" key="4">
    <source>
        <dbReference type="RuleBase" id="RU000639"/>
    </source>
</evidence>
<organism evidence="8 9">
    <name type="scientific">Candidatus Onthousia excrementipullorum</name>
    <dbReference type="NCBI Taxonomy" id="2840884"/>
    <lineage>
        <taxon>Bacteria</taxon>
        <taxon>Bacillati</taxon>
        <taxon>Bacillota</taxon>
        <taxon>Bacilli</taxon>
        <taxon>Candidatus Onthousia</taxon>
    </lineage>
</organism>
<dbReference type="GO" id="GO:0006457">
    <property type="term" value="P:protein folding"/>
    <property type="evidence" value="ECO:0007669"/>
    <property type="project" value="InterPro"/>
</dbReference>
<dbReference type="PANTHER" id="PTHR21237">
    <property type="entry name" value="GRPE PROTEIN"/>
    <property type="match status" value="1"/>
</dbReference>
<dbReference type="EMBL" id="DVHC01000019">
    <property type="protein sequence ID" value="HIR58740.1"/>
    <property type="molecule type" value="Genomic_DNA"/>
</dbReference>
<dbReference type="Proteomes" id="UP000824232">
    <property type="component" value="Unassembled WGS sequence"/>
</dbReference>
<gene>
    <name evidence="3 8" type="primary">grpE</name>
    <name evidence="8" type="ORF">IAB38_01690</name>
</gene>
<comment type="similarity">
    <text evidence="1 3 5">Belongs to the GrpE family.</text>
</comment>
<keyword evidence="6" id="KW-0175">Coiled coil</keyword>
<dbReference type="PROSITE" id="PS01071">
    <property type="entry name" value="GRPE"/>
    <property type="match status" value="1"/>
</dbReference>
<dbReference type="GO" id="GO:0051082">
    <property type="term" value="F:unfolded protein binding"/>
    <property type="evidence" value="ECO:0007669"/>
    <property type="project" value="TreeGrafter"/>
</dbReference>
<keyword evidence="3" id="KW-0963">Cytoplasm</keyword>
<dbReference type="InterPro" id="IPR000740">
    <property type="entry name" value="GrpE"/>
</dbReference>
<dbReference type="HAMAP" id="MF_01151">
    <property type="entry name" value="GrpE"/>
    <property type="match status" value="1"/>
</dbReference>
<dbReference type="SUPFAM" id="SSF51064">
    <property type="entry name" value="Head domain of nucleotide exchange factor GrpE"/>
    <property type="match status" value="1"/>
</dbReference>